<protein>
    <recommendedName>
        <fullName evidence="2">Beta-lactamase class A catalytic domain-containing protein</fullName>
    </recommendedName>
</protein>
<evidence type="ECO:0000313" key="4">
    <source>
        <dbReference type="Proteomes" id="UP000568380"/>
    </source>
</evidence>
<evidence type="ECO:0000313" key="3">
    <source>
        <dbReference type="EMBL" id="MBB5074650.1"/>
    </source>
</evidence>
<organism evidence="3 4">
    <name type="scientific">Nonomuraea endophytica</name>
    <dbReference type="NCBI Taxonomy" id="714136"/>
    <lineage>
        <taxon>Bacteria</taxon>
        <taxon>Bacillati</taxon>
        <taxon>Actinomycetota</taxon>
        <taxon>Actinomycetes</taxon>
        <taxon>Streptosporangiales</taxon>
        <taxon>Streptosporangiaceae</taxon>
        <taxon>Nonomuraea</taxon>
    </lineage>
</organism>
<dbReference type="PANTHER" id="PTHR35333">
    <property type="entry name" value="BETA-LACTAMASE"/>
    <property type="match status" value="1"/>
</dbReference>
<dbReference type="SUPFAM" id="SSF56601">
    <property type="entry name" value="beta-lactamase/transpeptidase-like"/>
    <property type="match status" value="1"/>
</dbReference>
<feature type="chain" id="PRO_5031453026" description="Beta-lactamase class A catalytic domain-containing protein" evidence="1">
    <location>
        <begin position="31"/>
        <end position="472"/>
    </location>
</feature>
<keyword evidence="1" id="KW-0732">Signal</keyword>
<proteinExistence type="predicted"/>
<sequence length="472" mass="50571">MSFLQKSRRTAAGVAAGTLFLSLTTMPAQAAESGHVARFLQQAMDRARFQEVLDLAPPGSSQARVLASSAEEKEATPPEDYARLFASADPQPITQQPQLDVTVLELDRLGRPVSSGTVLMSPQHPRGVVVPVDGNFHTSAVRWRQWDDNGWYANQGKGTIDIVPGREQAPIDFMSPYPASVLKLMVAFGVLRLVDKGTVALADTYDYRPTETSSLCQGDTSNTVANYLEASLTSSNNPATCALVKLLHDKGAVDELNQTFQSLGLETLQFKNTNPATGGRWSNPVTMSSLDTAKLLALVNGLPGRAWTTPAGKPVTGAVLSASSRQVFKRHLGAQGWNDMLSSANRCGSAYPAAGIPHAVADRWIGADGTVTVAGNKFGRDVRPCNAKAEVTYSHKTGWVGNSGADAGIVRSLPGKDGRHYIVVALTNLGTQYVDANRPPAEPGLIPVTYTEKLARLGRAVDTYESGRWSRR</sequence>
<dbReference type="EMBL" id="JACHIN010000001">
    <property type="protein sequence ID" value="MBB5074650.1"/>
    <property type="molecule type" value="Genomic_DNA"/>
</dbReference>
<comment type="caution">
    <text evidence="3">The sequence shown here is derived from an EMBL/GenBank/DDBJ whole genome shotgun (WGS) entry which is preliminary data.</text>
</comment>
<dbReference type="InterPro" id="IPR000871">
    <property type="entry name" value="Beta-lactam_class-A"/>
</dbReference>
<gene>
    <name evidence="3" type="ORF">HNR40_000096</name>
</gene>
<evidence type="ECO:0000256" key="1">
    <source>
        <dbReference type="SAM" id="SignalP"/>
    </source>
</evidence>
<feature type="signal peptide" evidence="1">
    <location>
        <begin position="1"/>
        <end position="30"/>
    </location>
</feature>
<dbReference type="Gene3D" id="3.40.710.10">
    <property type="entry name" value="DD-peptidase/beta-lactamase superfamily"/>
    <property type="match status" value="1"/>
</dbReference>
<dbReference type="InterPro" id="IPR012338">
    <property type="entry name" value="Beta-lactam/transpept-like"/>
</dbReference>
<feature type="domain" description="Beta-lactamase class A catalytic" evidence="2">
    <location>
        <begin position="177"/>
        <end position="349"/>
    </location>
</feature>
<reference evidence="3 4" key="1">
    <citation type="submission" date="2020-08" db="EMBL/GenBank/DDBJ databases">
        <title>Genomic Encyclopedia of Type Strains, Phase IV (KMG-IV): sequencing the most valuable type-strain genomes for metagenomic binning, comparative biology and taxonomic classification.</title>
        <authorList>
            <person name="Goeker M."/>
        </authorList>
    </citation>
    <scope>NUCLEOTIDE SEQUENCE [LARGE SCALE GENOMIC DNA]</scope>
    <source>
        <strain evidence="3 4">DSM 45385</strain>
    </source>
</reference>
<dbReference type="Pfam" id="PF13354">
    <property type="entry name" value="Beta-lactamase2"/>
    <property type="match status" value="1"/>
</dbReference>
<evidence type="ECO:0000259" key="2">
    <source>
        <dbReference type="Pfam" id="PF13354"/>
    </source>
</evidence>
<dbReference type="AlphaFoldDB" id="A0A7W8EBR1"/>
<dbReference type="PANTHER" id="PTHR35333:SF3">
    <property type="entry name" value="BETA-LACTAMASE-TYPE TRANSPEPTIDASE FOLD CONTAINING PROTEIN"/>
    <property type="match status" value="1"/>
</dbReference>
<dbReference type="GO" id="GO:0030655">
    <property type="term" value="P:beta-lactam antibiotic catabolic process"/>
    <property type="evidence" value="ECO:0007669"/>
    <property type="project" value="InterPro"/>
</dbReference>
<name>A0A7W8EBR1_9ACTN</name>
<dbReference type="Proteomes" id="UP000568380">
    <property type="component" value="Unassembled WGS sequence"/>
</dbReference>
<dbReference type="RefSeq" id="WP_221339865.1">
    <property type="nucleotide sequence ID" value="NZ_JACHIN010000001.1"/>
</dbReference>
<keyword evidence="4" id="KW-1185">Reference proteome</keyword>
<dbReference type="InterPro" id="IPR045155">
    <property type="entry name" value="Beta-lactam_cat"/>
</dbReference>
<dbReference type="GO" id="GO:0046677">
    <property type="term" value="P:response to antibiotic"/>
    <property type="evidence" value="ECO:0007669"/>
    <property type="project" value="InterPro"/>
</dbReference>
<accession>A0A7W8EBR1</accession>
<dbReference type="GO" id="GO:0008800">
    <property type="term" value="F:beta-lactamase activity"/>
    <property type="evidence" value="ECO:0007669"/>
    <property type="project" value="InterPro"/>
</dbReference>